<dbReference type="EMBL" id="CAJVPW010045905">
    <property type="protein sequence ID" value="CAG8756655.1"/>
    <property type="molecule type" value="Genomic_DNA"/>
</dbReference>
<keyword evidence="2" id="KW-1185">Reference proteome</keyword>
<evidence type="ECO:0000313" key="1">
    <source>
        <dbReference type="EMBL" id="CAG8756655.1"/>
    </source>
</evidence>
<organism evidence="1 2">
    <name type="scientific">Cetraspora pellucida</name>
    <dbReference type="NCBI Taxonomy" id="1433469"/>
    <lineage>
        <taxon>Eukaryota</taxon>
        <taxon>Fungi</taxon>
        <taxon>Fungi incertae sedis</taxon>
        <taxon>Mucoromycota</taxon>
        <taxon>Glomeromycotina</taxon>
        <taxon>Glomeromycetes</taxon>
        <taxon>Diversisporales</taxon>
        <taxon>Gigasporaceae</taxon>
        <taxon>Cetraspora</taxon>
    </lineage>
</organism>
<reference evidence="1" key="1">
    <citation type="submission" date="2021-06" db="EMBL/GenBank/DDBJ databases">
        <authorList>
            <person name="Kallberg Y."/>
            <person name="Tangrot J."/>
            <person name="Rosling A."/>
        </authorList>
    </citation>
    <scope>NUCLEOTIDE SEQUENCE</scope>
    <source>
        <strain evidence="1">28 12/20/2015</strain>
    </source>
</reference>
<name>A0ACA9QM53_9GLOM</name>
<gene>
    <name evidence="1" type="ORF">SPELUC_LOCUS14845</name>
</gene>
<feature type="non-terminal residue" evidence="1">
    <location>
        <position position="232"/>
    </location>
</feature>
<comment type="caution">
    <text evidence="1">The sequence shown here is derived from an EMBL/GenBank/DDBJ whole genome shotgun (WGS) entry which is preliminary data.</text>
</comment>
<evidence type="ECO:0000313" key="2">
    <source>
        <dbReference type="Proteomes" id="UP000789366"/>
    </source>
</evidence>
<accession>A0ACA9QM53</accession>
<proteinExistence type="predicted"/>
<protein>
    <submittedName>
        <fullName evidence="1">12226_t:CDS:1</fullName>
    </submittedName>
</protein>
<sequence length="232" mass="28062">MEKIKKIRDEKISYKEIVMNSQKYMPSTWIQSPQGYHKVERDREYFINEERGGRFWFPIVFYFYSPGGSRKSELVNELFGDKLYDKPEKRRSGSNWWNGFEGQDILFLDEFYTKIDWMTMVNVLNDGKCKVQFKHGGFNYMIAKYIFMTSTKPPDEVYNFGTRPNDDDSNKHDYRQFERHLIYIIEFQSKWDDDIEKRTTEIIFHKGDERKNGKYNIEELVEKGEKFTENIN</sequence>
<dbReference type="Proteomes" id="UP000789366">
    <property type="component" value="Unassembled WGS sequence"/>
</dbReference>